<reference evidence="2" key="1">
    <citation type="journal article" date="2024" name="Int. J. Syst. Evol. Microbiol.">
        <title>Methylomarinovum tepidoasis sp. nov., a moderately thermophilic methanotroph of the family Methylothermaceae isolated from a deep-sea hydrothermal field.</title>
        <authorList>
            <person name="Hirayama H."/>
            <person name="Takaki Y."/>
            <person name="Abe M."/>
            <person name="Miyazaki M."/>
            <person name="Uematsu K."/>
            <person name="Matsui Y."/>
            <person name="Takai K."/>
        </authorList>
    </citation>
    <scope>NUCLEOTIDE SEQUENCE [LARGE SCALE GENOMIC DNA]</scope>
    <source>
        <strain evidence="2">IT-9</strain>
    </source>
</reference>
<dbReference type="KEGG" id="mcau:MIT9_P0383"/>
<dbReference type="PROSITE" id="PS51257">
    <property type="entry name" value="PROKAR_LIPOPROTEIN"/>
    <property type="match status" value="1"/>
</dbReference>
<name>A0AAU9BXR1_9GAMM</name>
<accession>A0AAU9BXR1</accession>
<evidence type="ECO:0000313" key="1">
    <source>
        <dbReference type="EMBL" id="BCX80807.1"/>
    </source>
</evidence>
<proteinExistence type="predicted"/>
<sequence length="101" mass="11645">MKKTALLLIVALTGLTACETAPVRREDYIAQHPEWDPEMVRLIRAGMIAKGMTKEQVRAAWGRRCYTCQGTKKGEWGESWEYRTQVVFFGPDGRVTRWEPK</sequence>
<organism evidence="1 2">
    <name type="scientific">Methylomarinovum caldicuralii</name>
    <dbReference type="NCBI Taxonomy" id="438856"/>
    <lineage>
        <taxon>Bacteria</taxon>
        <taxon>Pseudomonadati</taxon>
        <taxon>Pseudomonadota</taxon>
        <taxon>Gammaproteobacteria</taxon>
        <taxon>Methylococcales</taxon>
        <taxon>Methylothermaceae</taxon>
        <taxon>Methylomarinovum</taxon>
    </lineage>
</organism>
<evidence type="ECO:0000313" key="2">
    <source>
        <dbReference type="Proteomes" id="UP001321825"/>
    </source>
</evidence>
<dbReference type="EMBL" id="AP024714">
    <property type="protein sequence ID" value="BCX80807.1"/>
    <property type="molecule type" value="Genomic_DNA"/>
</dbReference>
<evidence type="ECO:0008006" key="3">
    <source>
        <dbReference type="Google" id="ProtNLM"/>
    </source>
</evidence>
<protein>
    <recommendedName>
        <fullName evidence="3">Lipoprotein</fullName>
    </recommendedName>
</protein>
<gene>
    <name evidence="1" type="ORF">MIT9_P0383</name>
</gene>
<dbReference type="AlphaFoldDB" id="A0AAU9BXR1"/>
<dbReference type="RefSeq" id="WP_317705755.1">
    <property type="nucleotide sequence ID" value="NZ_AP024714.1"/>
</dbReference>
<dbReference type="Proteomes" id="UP001321825">
    <property type="component" value="Chromosome"/>
</dbReference>
<keyword evidence="2" id="KW-1185">Reference proteome</keyword>